<evidence type="ECO:0000313" key="1">
    <source>
        <dbReference type="EMBL" id="KAK3706018.1"/>
    </source>
</evidence>
<proteinExistence type="predicted"/>
<keyword evidence="2" id="KW-1185">Reference proteome</keyword>
<evidence type="ECO:0000313" key="2">
    <source>
        <dbReference type="Proteomes" id="UP001281147"/>
    </source>
</evidence>
<name>A0ACC3MXQ2_9PEZI</name>
<organism evidence="1 2">
    <name type="scientific">Vermiconidia calcicola</name>
    <dbReference type="NCBI Taxonomy" id="1690605"/>
    <lineage>
        <taxon>Eukaryota</taxon>
        <taxon>Fungi</taxon>
        <taxon>Dikarya</taxon>
        <taxon>Ascomycota</taxon>
        <taxon>Pezizomycotina</taxon>
        <taxon>Dothideomycetes</taxon>
        <taxon>Dothideomycetidae</taxon>
        <taxon>Mycosphaerellales</taxon>
        <taxon>Extremaceae</taxon>
        <taxon>Vermiconidia</taxon>
    </lineage>
</organism>
<accession>A0ACC3MXQ2</accession>
<gene>
    <name evidence="1" type="ORF">LTR37_013012</name>
</gene>
<protein>
    <submittedName>
        <fullName evidence="1">Uncharacterized protein</fullName>
    </submittedName>
</protein>
<sequence>MAGQELAQEEVWDDSALVRSWNEALEEYKKYHSLALKGEKVSIVPKQTDEGLTNGEHSAKSTKQPSQPTAPVEDIADDQASTGAPRTMHGPAVSGLPALPQALMATVQNEDLKNLMMSWYYAGYYTGLLEGKQQGYASAMQQQGE</sequence>
<comment type="caution">
    <text evidence="1">The sequence shown here is derived from an EMBL/GenBank/DDBJ whole genome shotgun (WGS) entry which is preliminary data.</text>
</comment>
<reference evidence="1" key="1">
    <citation type="submission" date="2023-07" db="EMBL/GenBank/DDBJ databases">
        <title>Black Yeasts Isolated from many extreme environments.</title>
        <authorList>
            <person name="Coleine C."/>
            <person name="Stajich J.E."/>
            <person name="Selbmann L."/>
        </authorList>
    </citation>
    <scope>NUCLEOTIDE SEQUENCE</scope>
    <source>
        <strain evidence="1">CCFEE 5714</strain>
    </source>
</reference>
<dbReference type="Proteomes" id="UP001281147">
    <property type="component" value="Unassembled WGS sequence"/>
</dbReference>
<dbReference type="EMBL" id="JAUTXU010000124">
    <property type="protein sequence ID" value="KAK3706018.1"/>
    <property type="molecule type" value="Genomic_DNA"/>
</dbReference>